<dbReference type="EMBL" id="LMWU01000062">
    <property type="protein sequence ID" value="KUN58283.1"/>
    <property type="molecule type" value="Genomic_DNA"/>
</dbReference>
<comment type="caution">
    <text evidence="1">The sequence shown here is derived from an EMBL/GenBank/DDBJ whole genome shotgun (WGS) entry which is preliminary data.</text>
</comment>
<reference evidence="1 2" key="1">
    <citation type="submission" date="2015-10" db="EMBL/GenBank/DDBJ databases">
        <title>Draft genome sequence of Streptomyces canus DSM 40017, type strain for the species Streptomyces canus.</title>
        <authorList>
            <person name="Ruckert C."/>
            <person name="Winkler A."/>
            <person name="Kalinowski J."/>
            <person name="Kampfer P."/>
            <person name="Glaeser S."/>
        </authorList>
    </citation>
    <scope>NUCLEOTIDE SEQUENCE [LARGE SCALE GENOMIC DNA]</scope>
    <source>
        <strain evidence="1 2">DSM 40017</strain>
    </source>
</reference>
<dbReference type="AlphaFoldDB" id="A0A101RMU1"/>
<organism evidence="1 2">
    <name type="scientific">Streptomyces canus</name>
    <dbReference type="NCBI Taxonomy" id="58343"/>
    <lineage>
        <taxon>Bacteria</taxon>
        <taxon>Bacillati</taxon>
        <taxon>Actinomycetota</taxon>
        <taxon>Actinomycetes</taxon>
        <taxon>Kitasatosporales</taxon>
        <taxon>Streptomycetaceae</taxon>
        <taxon>Streptomyces</taxon>
        <taxon>Streptomyces aurantiacus group</taxon>
    </lineage>
</organism>
<evidence type="ECO:0000313" key="2">
    <source>
        <dbReference type="Proteomes" id="UP000053669"/>
    </source>
</evidence>
<evidence type="ECO:0000313" key="1">
    <source>
        <dbReference type="EMBL" id="KUN58283.1"/>
    </source>
</evidence>
<sequence>MTAVQQDDVRGLAFSARLSAYSTGRYWSSLPQNTRGGLVTFAGPGSHSAPVWIPERTRRRMLSFIVASSRLTASSA</sequence>
<gene>
    <name evidence="1" type="ORF">AQJ46_43600</name>
</gene>
<protein>
    <submittedName>
        <fullName evidence="1">Uncharacterized protein</fullName>
    </submittedName>
</protein>
<dbReference type="Proteomes" id="UP000053669">
    <property type="component" value="Unassembled WGS sequence"/>
</dbReference>
<name>A0A101RMU1_9ACTN</name>
<proteinExistence type="predicted"/>
<accession>A0A101RMU1</accession>